<proteinExistence type="predicted"/>
<evidence type="ECO:0000313" key="3">
    <source>
        <dbReference type="Proteomes" id="UP000186817"/>
    </source>
</evidence>
<feature type="compositionally biased region" description="Basic and acidic residues" evidence="1">
    <location>
        <begin position="1214"/>
        <end position="1230"/>
    </location>
</feature>
<dbReference type="Proteomes" id="UP000186817">
    <property type="component" value="Unassembled WGS sequence"/>
</dbReference>
<dbReference type="EMBL" id="LSRX01000495">
    <property type="protein sequence ID" value="OLP95661.1"/>
    <property type="molecule type" value="Genomic_DNA"/>
</dbReference>
<organism evidence="2 3">
    <name type="scientific">Symbiodinium microadriaticum</name>
    <name type="common">Dinoflagellate</name>
    <name type="synonym">Zooxanthella microadriatica</name>
    <dbReference type="NCBI Taxonomy" id="2951"/>
    <lineage>
        <taxon>Eukaryota</taxon>
        <taxon>Sar</taxon>
        <taxon>Alveolata</taxon>
        <taxon>Dinophyceae</taxon>
        <taxon>Suessiales</taxon>
        <taxon>Symbiodiniaceae</taxon>
        <taxon>Symbiodinium</taxon>
    </lineage>
</organism>
<protein>
    <submittedName>
        <fullName evidence="2">Uncharacterized protein</fullName>
    </submittedName>
</protein>
<evidence type="ECO:0000256" key="1">
    <source>
        <dbReference type="SAM" id="MobiDB-lite"/>
    </source>
</evidence>
<feature type="compositionally biased region" description="Low complexity" evidence="1">
    <location>
        <begin position="498"/>
        <end position="518"/>
    </location>
</feature>
<evidence type="ECO:0000313" key="2">
    <source>
        <dbReference type="EMBL" id="OLP95661.1"/>
    </source>
</evidence>
<dbReference type="OrthoDB" id="492368at2759"/>
<feature type="region of interest" description="Disordered" evidence="1">
    <location>
        <begin position="433"/>
        <end position="544"/>
    </location>
</feature>
<gene>
    <name evidence="2" type="ORF">AK812_SmicGene22195</name>
</gene>
<comment type="caution">
    <text evidence="2">The sequence shown here is derived from an EMBL/GenBank/DDBJ whole genome shotgun (WGS) entry which is preliminary data.</text>
</comment>
<name>A0A1Q9DKH2_SYMMI</name>
<feature type="compositionally biased region" description="Pro residues" evidence="1">
    <location>
        <begin position="1270"/>
        <end position="1279"/>
    </location>
</feature>
<sequence length="1475" mass="165046">MEKSFAIVVGDSSLALVEMNGSRVTKKRSFGDELQAALENEHRCSGVELSMLWGQGLGYIYDRIETLIKKHAPRHPEGFDIYISWTGNDVYGKWGYKAFTWHHQSPWVKETAEMAKKAYEWPIKQLRQVQTDVQKVCALANRPGINSITLISGPENGINYGLPEEYDEEMSRHAKVMAEHGIALIDPFPLLQATDRPDRFHTSLTAEHLSTTVNWYKALISATVVNRLVVDLRSEMVANRREVVFYEHFHLNKPDSRLKIPGLKDLLIKPTRDEEVPPVARDDDEQIVLNVPLLAPQQDLPLTEGEDVSEVDRILLDTTPGAENIVQVENDDSSTAVLITKLQFDRQGDEEATEEEIALANSLGIFALDLSDERTSGEAAATTATVFKGIEDLTDEELRKSVVYTLPRGSVGISIAMKEMNLGQPLSKALTKGVQKGSSGAGLNLSTKALPPVPPKKAPQPKATSSTDTDVFIRPTDLPGKASASTPKEPVQPPPKKMPVQRAPSPAAKAAAKPAALPASPPGREGTWIKGTDLPPLSAGTRPITDEKKRRLGGKCTFILRGFTNKPENGDRTPNIRLRAGDLSADWEEFLSALGQIWRGLRVSDIMQVFQQPPDGTARYEVFAKITSEHEIEVLRVRCMQGHSGEMLSDHVDILETHAAVHTFVDWDASLTTRPKIGAYDLYSVSFQQFPHKLGYHGTYQRNFADITKYGLVPGVASPGQERSRLQTGSRTSTSFTLNYKRGSAEPIWANPAYPAFRLRVDKALDGWDKDGATPYILDPDEDMYNRYDCFLDLLDDALSDYIGEWAPVAADSKVPYYLHTDPLTGVKGGYQIRKNPTTDDYAEPSQGEYGRSLCVWVSKAGRRVPPRARREPEHWMKNELLNIPGFVCSQCSSKYVDGMVECGVCRRRLGEITDLSVIAEPDRQRRLAALEGRLPNIIDLQPSTGLTKQRVRASGKGEEASERIQSTASTIRAKVINQQKQADHKFSTTPQDRMNIDPLQAHNFAKAGLSFFTIEALQRFANVRLPNPKGKGKGKGSATLYDATAKLAFVWVSGQSEIDLLTECLVCFHDRFYTIDEIAVLIKAVKSNQQEFSILLFIGEKHHMVQNEILPIMSELANVFARKLPQSRTQDERGYPELILSRELAVPPGVSELGHRQLNQLLANTPYYQRQPQYFMDRRIGQSSVARQRFTTSAPAQERRPPVPPAPTARRGRSSDERASPRTGTERNRTRSPIGRNRPTETHIRTSGAAFLGDRPDDSNTAASSSSGPTPPANPPPRRAQRDPNSYISDADWSAMRSGRPFTAPETDASAANDTASVASEISSVIDLTRPAQWAERYRRRPNDPVTFGYFSDTVRISERERRARQTVVDFFEQLETAGFLYSNFRLGYDEFGNMIDPNYARRLGWNRVDQYQWAVFACMTEDVYIPEHVINMIPSHDNPHGFTSLDTSHVQWYIQGWRHEVYNHRTGRRDRLY</sequence>
<accession>A0A1Q9DKH2</accession>
<keyword evidence="3" id="KW-1185">Reference proteome</keyword>
<reference evidence="2 3" key="1">
    <citation type="submission" date="2016-02" db="EMBL/GenBank/DDBJ databases">
        <title>Genome analysis of coral dinoflagellate symbionts highlights evolutionary adaptations to a symbiotic lifestyle.</title>
        <authorList>
            <person name="Aranda M."/>
            <person name="Li Y."/>
            <person name="Liew Y.J."/>
            <person name="Baumgarten S."/>
            <person name="Simakov O."/>
            <person name="Wilson M."/>
            <person name="Piel J."/>
            <person name="Ashoor H."/>
            <person name="Bougouffa S."/>
            <person name="Bajic V.B."/>
            <person name="Ryu T."/>
            <person name="Ravasi T."/>
            <person name="Bayer T."/>
            <person name="Micklem G."/>
            <person name="Kim H."/>
            <person name="Bhak J."/>
            <person name="Lajeunesse T.C."/>
            <person name="Voolstra C.R."/>
        </authorList>
    </citation>
    <scope>NUCLEOTIDE SEQUENCE [LARGE SCALE GENOMIC DNA]</scope>
    <source>
        <strain evidence="2 3">CCMP2467</strain>
    </source>
</reference>
<feature type="region of interest" description="Disordered" evidence="1">
    <location>
        <begin position="1190"/>
        <end position="1314"/>
    </location>
</feature>
<feature type="compositionally biased region" description="Low complexity" evidence="1">
    <location>
        <begin position="1260"/>
        <end position="1269"/>
    </location>
</feature>